<comment type="catalytic activity">
    <reaction evidence="6">
        <text>a 1,2-diacyl-sn-glycero-3-phospho-(1D-myo-inositol-4,5-bisphosphate) + H2O = 1D-myo-inositol 1,4,5-trisphosphate + a 1,2-diacyl-sn-glycerol + H(+)</text>
        <dbReference type="Rhea" id="RHEA:33179"/>
        <dbReference type="ChEBI" id="CHEBI:15377"/>
        <dbReference type="ChEBI" id="CHEBI:15378"/>
        <dbReference type="ChEBI" id="CHEBI:17815"/>
        <dbReference type="ChEBI" id="CHEBI:58456"/>
        <dbReference type="ChEBI" id="CHEBI:203600"/>
        <dbReference type="EC" id="3.1.4.11"/>
    </reaction>
</comment>
<feature type="region of interest" description="Disordered" evidence="7">
    <location>
        <begin position="49"/>
        <end position="103"/>
    </location>
</feature>
<evidence type="ECO:0000259" key="8">
    <source>
        <dbReference type="PROSITE" id="PS50004"/>
    </source>
</evidence>
<feature type="compositionally biased region" description="Basic residues" evidence="7">
    <location>
        <begin position="67"/>
        <end position="81"/>
    </location>
</feature>
<dbReference type="GO" id="GO:0051209">
    <property type="term" value="P:release of sequestered calcium ion into cytosol"/>
    <property type="evidence" value="ECO:0007669"/>
    <property type="project" value="TreeGrafter"/>
</dbReference>
<reference evidence="11" key="1">
    <citation type="submission" date="2023-11" db="EMBL/GenBank/DDBJ databases">
        <authorList>
            <person name="De Vega J J."/>
            <person name="De Vega J J."/>
        </authorList>
    </citation>
    <scope>NUCLEOTIDE SEQUENCE</scope>
</reference>
<dbReference type="InterPro" id="IPR017946">
    <property type="entry name" value="PLC-like_Pdiesterase_TIM-brl"/>
</dbReference>
<evidence type="ECO:0000256" key="4">
    <source>
        <dbReference type="ARBA" id="ARBA00023098"/>
    </source>
</evidence>
<evidence type="ECO:0000256" key="6">
    <source>
        <dbReference type="RuleBase" id="RU361133"/>
    </source>
</evidence>
<evidence type="ECO:0000256" key="7">
    <source>
        <dbReference type="SAM" id="MobiDB-lite"/>
    </source>
</evidence>
<gene>
    <name evidence="11" type="ORF">MYCIT1_LOCUS18049</name>
</gene>
<dbReference type="SMART" id="SM00239">
    <property type="entry name" value="C2"/>
    <property type="match status" value="1"/>
</dbReference>
<dbReference type="PROSITE" id="PS50007">
    <property type="entry name" value="PIPLC_X_DOMAIN"/>
    <property type="match status" value="1"/>
</dbReference>
<dbReference type="EC" id="3.1.4.11" evidence="1 6"/>
<dbReference type="Gene3D" id="3.20.20.190">
    <property type="entry name" value="Phosphatidylinositol (PI) phosphodiesterase"/>
    <property type="match status" value="1"/>
</dbReference>
<dbReference type="InterPro" id="IPR001192">
    <property type="entry name" value="PI-PLC_fam"/>
</dbReference>
<protein>
    <recommendedName>
        <fullName evidence="1 6">Phosphoinositide phospholipase C</fullName>
        <ecNumber evidence="1 6">3.1.4.11</ecNumber>
    </recommendedName>
</protein>
<dbReference type="SUPFAM" id="SSF47473">
    <property type="entry name" value="EF-hand"/>
    <property type="match status" value="1"/>
</dbReference>
<feature type="region of interest" description="Disordered" evidence="7">
    <location>
        <begin position="371"/>
        <end position="413"/>
    </location>
</feature>
<evidence type="ECO:0000313" key="11">
    <source>
        <dbReference type="EMBL" id="CAK5272412.1"/>
    </source>
</evidence>
<dbReference type="PANTHER" id="PTHR10336:SF36">
    <property type="entry name" value="1-PHOSPHATIDYLINOSITOL 4,5-BISPHOSPHATE PHOSPHODIESTERASE BETA-4"/>
    <property type="match status" value="1"/>
</dbReference>
<dbReference type="InterPro" id="IPR000008">
    <property type="entry name" value="C2_dom"/>
</dbReference>
<dbReference type="SUPFAM" id="SSF49562">
    <property type="entry name" value="C2 domain (Calcium/lipid-binding domain, CaLB)"/>
    <property type="match status" value="1"/>
</dbReference>
<dbReference type="InterPro" id="IPR037755">
    <property type="entry name" value="Plc1_PH"/>
</dbReference>
<feature type="compositionally biased region" description="Basic and acidic residues" evidence="7">
    <location>
        <begin position="371"/>
        <end position="380"/>
    </location>
</feature>
<accession>A0AAD2Q496</accession>
<dbReference type="SMART" id="SM00149">
    <property type="entry name" value="PLCYc"/>
    <property type="match status" value="1"/>
</dbReference>
<feature type="region of interest" description="Disordered" evidence="7">
    <location>
        <begin position="575"/>
        <end position="641"/>
    </location>
</feature>
<dbReference type="PROSITE" id="PS50008">
    <property type="entry name" value="PIPLC_Y_DOMAIN"/>
    <property type="match status" value="1"/>
</dbReference>
<evidence type="ECO:0000259" key="10">
    <source>
        <dbReference type="PROSITE" id="PS50222"/>
    </source>
</evidence>
<keyword evidence="3 6" id="KW-0442">Lipid degradation</keyword>
<evidence type="ECO:0000256" key="2">
    <source>
        <dbReference type="ARBA" id="ARBA00022801"/>
    </source>
</evidence>
<comment type="caution">
    <text evidence="11">The sequence shown here is derived from an EMBL/GenBank/DDBJ whole genome shotgun (WGS) entry which is preliminary data.</text>
</comment>
<dbReference type="SMART" id="SM00148">
    <property type="entry name" value="PLCXc"/>
    <property type="match status" value="1"/>
</dbReference>
<dbReference type="GO" id="GO:0004435">
    <property type="term" value="F:phosphatidylinositol-4,5-bisphosphate phospholipase C activity"/>
    <property type="evidence" value="ECO:0007669"/>
    <property type="project" value="UniProtKB-EC"/>
</dbReference>
<dbReference type="PROSITE" id="PS50004">
    <property type="entry name" value="C2"/>
    <property type="match status" value="1"/>
</dbReference>
<evidence type="ECO:0000313" key="12">
    <source>
        <dbReference type="Proteomes" id="UP001295794"/>
    </source>
</evidence>
<feature type="domain" description="PI-PLC Y-box" evidence="9">
    <location>
        <begin position="646"/>
        <end position="762"/>
    </location>
</feature>
<evidence type="ECO:0000259" key="9">
    <source>
        <dbReference type="PROSITE" id="PS50008"/>
    </source>
</evidence>
<keyword evidence="5" id="KW-0807">Transducer</keyword>
<evidence type="ECO:0000256" key="1">
    <source>
        <dbReference type="ARBA" id="ARBA00012368"/>
    </source>
</evidence>
<keyword evidence="12" id="KW-1185">Reference proteome</keyword>
<evidence type="ECO:0000256" key="5">
    <source>
        <dbReference type="ARBA" id="ARBA00023224"/>
    </source>
</evidence>
<dbReference type="CDD" id="cd00275">
    <property type="entry name" value="C2_PLC_like"/>
    <property type="match status" value="1"/>
</dbReference>
<dbReference type="Gene3D" id="1.10.238.10">
    <property type="entry name" value="EF-hand"/>
    <property type="match status" value="1"/>
</dbReference>
<feature type="domain" description="C2" evidence="8">
    <location>
        <begin position="757"/>
        <end position="903"/>
    </location>
</feature>
<dbReference type="InterPro" id="IPR035892">
    <property type="entry name" value="C2_domain_sf"/>
</dbReference>
<proteinExistence type="predicted"/>
<dbReference type="CDD" id="cd13360">
    <property type="entry name" value="PH_PLC_fungal"/>
    <property type="match status" value="1"/>
</dbReference>
<dbReference type="PANTHER" id="PTHR10336">
    <property type="entry name" value="PHOSPHOINOSITIDE-SPECIFIC PHOSPHOLIPASE C FAMILY PROTEIN"/>
    <property type="match status" value="1"/>
</dbReference>
<organism evidence="11 12">
    <name type="scientific">Mycena citricolor</name>
    <dbReference type="NCBI Taxonomy" id="2018698"/>
    <lineage>
        <taxon>Eukaryota</taxon>
        <taxon>Fungi</taxon>
        <taxon>Dikarya</taxon>
        <taxon>Basidiomycota</taxon>
        <taxon>Agaricomycotina</taxon>
        <taxon>Agaricomycetes</taxon>
        <taxon>Agaricomycetidae</taxon>
        <taxon>Agaricales</taxon>
        <taxon>Marasmiineae</taxon>
        <taxon>Mycenaceae</taxon>
        <taxon>Mycena</taxon>
    </lineage>
</organism>
<dbReference type="CDD" id="cd08558">
    <property type="entry name" value="PI-PLCc_eukaryota"/>
    <property type="match status" value="1"/>
</dbReference>
<dbReference type="GO" id="GO:0048015">
    <property type="term" value="P:phosphatidylinositol-mediated signaling"/>
    <property type="evidence" value="ECO:0007669"/>
    <property type="project" value="TreeGrafter"/>
</dbReference>
<dbReference type="Pfam" id="PF00168">
    <property type="entry name" value="C2"/>
    <property type="match status" value="1"/>
</dbReference>
<feature type="compositionally biased region" description="Basic and acidic residues" evidence="7">
    <location>
        <begin position="597"/>
        <end position="610"/>
    </location>
</feature>
<dbReference type="InterPro" id="IPR011992">
    <property type="entry name" value="EF-hand-dom_pair"/>
</dbReference>
<dbReference type="Pfam" id="PF00387">
    <property type="entry name" value="PI-PLC-Y"/>
    <property type="match status" value="1"/>
</dbReference>
<dbReference type="AlphaFoldDB" id="A0AAD2Q496"/>
<dbReference type="SUPFAM" id="SSF50729">
    <property type="entry name" value="PH domain-like"/>
    <property type="match status" value="1"/>
</dbReference>
<keyword evidence="2 6" id="KW-0378">Hydrolase</keyword>
<feature type="compositionally biased region" description="Polar residues" evidence="7">
    <location>
        <begin position="85"/>
        <end position="103"/>
    </location>
</feature>
<dbReference type="Proteomes" id="UP001295794">
    <property type="component" value="Unassembled WGS sequence"/>
</dbReference>
<dbReference type="Pfam" id="PF00388">
    <property type="entry name" value="PI-PLC-X"/>
    <property type="match status" value="1"/>
</dbReference>
<dbReference type="InterPro" id="IPR011993">
    <property type="entry name" value="PH-like_dom_sf"/>
</dbReference>
<dbReference type="Gene3D" id="2.30.29.30">
    <property type="entry name" value="Pleckstrin-homology domain (PH domain)/Phosphotyrosine-binding domain (PTB)"/>
    <property type="match status" value="1"/>
</dbReference>
<dbReference type="GO" id="GO:0016042">
    <property type="term" value="P:lipid catabolic process"/>
    <property type="evidence" value="ECO:0007669"/>
    <property type="project" value="UniProtKB-KW"/>
</dbReference>
<name>A0AAD2Q496_9AGAR</name>
<dbReference type="InterPro" id="IPR001711">
    <property type="entry name" value="PLipase_C_Pinositol-sp_Y"/>
</dbReference>
<dbReference type="EMBL" id="CAVNYO010000181">
    <property type="protein sequence ID" value="CAK5272412.1"/>
    <property type="molecule type" value="Genomic_DNA"/>
</dbReference>
<evidence type="ECO:0000256" key="3">
    <source>
        <dbReference type="ARBA" id="ARBA00022963"/>
    </source>
</evidence>
<dbReference type="GO" id="GO:0005509">
    <property type="term" value="F:calcium ion binding"/>
    <property type="evidence" value="ECO:0007669"/>
    <property type="project" value="InterPro"/>
</dbReference>
<sequence>IFCRVPHVTHRSRHASRLFTATPNSDLLRYDLSPQVLDDDSSRMLRRAANLVSPPSLEPGDAGSARRLGRKIRRSLRRITRSKSPANSSHARNGRSPSSTDDTIPQVLQEGVMLTKISAKKQRTMLFRLDPTRGQLIWESKVTKYISIDAIRYVRAGPETKLYRDSLQVSDPDCEDRWITLIYMINSTNKTMHLLAPTKDIMDMWLAGLRKVHLLQTELMSGLTQGELLEVVWERHYWNGKGFTFDDVVRLCARLNGGWNEEEVQRLFQLSDSSSRGLLDIDDFSRFAKLLKARPDIARIYKRLVGARPCFDLGVFTEFMGVQHDSRLSPLPLEALFEAYADKSILSVPCISLESFSAFLLSADNSCFADEPEKAQESKSSHHHHHHHHQPPPNTLGLMVESEPYDGISGTGTSHEMTRPLPEYFISSSHNTYLLGHQLVGQSTIEGYVRALQAGCRSVELDIFPGTPSPVVTHGNTLTTKIPLQLVCEAINQHAFETSPYPVIISAEIHCPVAQQEMIAQIMSDVFGDKLVQASIDSRPTFDELPSPHDLRGRILVKTKNIYISRDDPLGIDLPRDVSYTSADSTADDSELNGNESDNKRESRFFRKASDAIQRVRSSSRGQTSRRESSPSSSHSDSKPKMSQALLDLLVYTVGVKYRGINKKEAYAPQHMFSLSENAASRMVRSSAVLDLIKHTRTHLVRIYPKGMRVNSSNCLPHHFWSSGAQLVALNRQTVDLGSLINHAMFARNGGLGYVLKPRALRLPNQKELLNQKTEYVLEVTVVSAQQLAPPKDSASDLSVEVSLHLPDWTGFQTQRGSAPPSAASNPTSITMRTSSCKRNAFNPVWEEKLLLPFSCRGDMTELVFVRFAVKQDGNKDDDDPFAQYCTSLACLQQGYRHIPLHDTQLSQFLFSTLFVKVRLRRL</sequence>
<dbReference type="Gene3D" id="2.60.40.150">
    <property type="entry name" value="C2 domain"/>
    <property type="match status" value="1"/>
</dbReference>
<feature type="domain" description="EF-hand" evidence="10">
    <location>
        <begin position="259"/>
        <end position="294"/>
    </location>
</feature>
<dbReference type="InterPro" id="IPR000909">
    <property type="entry name" value="PLipase_C_PInositol-sp_X_dom"/>
</dbReference>
<dbReference type="InterPro" id="IPR002048">
    <property type="entry name" value="EF_hand_dom"/>
</dbReference>
<dbReference type="PRINTS" id="PR00390">
    <property type="entry name" value="PHPHLIPASEC"/>
</dbReference>
<dbReference type="SUPFAM" id="SSF51695">
    <property type="entry name" value="PLC-like phosphodiesterases"/>
    <property type="match status" value="1"/>
</dbReference>
<dbReference type="PROSITE" id="PS50222">
    <property type="entry name" value="EF_HAND_2"/>
    <property type="match status" value="1"/>
</dbReference>
<keyword evidence="4 6" id="KW-0443">Lipid metabolism</keyword>
<feature type="compositionally biased region" description="Basic residues" evidence="7">
    <location>
        <begin position="381"/>
        <end position="390"/>
    </location>
</feature>
<feature type="non-terminal residue" evidence="11">
    <location>
        <position position="923"/>
    </location>
</feature>